<dbReference type="PANTHER" id="PTHR46696">
    <property type="entry name" value="P450, PUTATIVE (EUROFUNG)-RELATED"/>
    <property type="match status" value="1"/>
</dbReference>
<reference evidence="2 3" key="1">
    <citation type="submission" date="2020-08" db="EMBL/GenBank/DDBJ databases">
        <title>Genomic Encyclopedia of Type Strains, Phase IV (KMG-IV): sequencing the most valuable type-strain genomes for metagenomic binning, comparative biology and taxonomic classification.</title>
        <authorList>
            <person name="Goeker M."/>
        </authorList>
    </citation>
    <scope>NUCLEOTIDE SEQUENCE [LARGE SCALE GENOMIC DNA]</scope>
    <source>
        <strain evidence="2 3">DSM 44197</strain>
    </source>
</reference>
<dbReference type="InterPro" id="IPR001128">
    <property type="entry name" value="Cyt_P450"/>
</dbReference>
<dbReference type="RefSeq" id="WP_182845114.1">
    <property type="nucleotide sequence ID" value="NZ_BAAALP010000034.1"/>
</dbReference>
<dbReference type="AlphaFoldDB" id="A0A7W3QMT9"/>
<dbReference type="GO" id="GO:0004497">
    <property type="term" value="F:monooxygenase activity"/>
    <property type="evidence" value="ECO:0007669"/>
    <property type="project" value="InterPro"/>
</dbReference>
<protein>
    <submittedName>
        <fullName evidence="2">Cytochrome P450</fullName>
    </submittedName>
</protein>
<dbReference type="EMBL" id="JACJIA010000005">
    <property type="protein sequence ID" value="MBA8952900.1"/>
    <property type="molecule type" value="Genomic_DNA"/>
</dbReference>
<dbReference type="GO" id="GO:0020037">
    <property type="term" value="F:heme binding"/>
    <property type="evidence" value="ECO:0007669"/>
    <property type="project" value="InterPro"/>
</dbReference>
<keyword evidence="3" id="KW-1185">Reference proteome</keyword>
<dbReference type="Pfam" id="PF00067">
    <property type="entry name" value="p450"/>
    <property type="match status" value="1"/>
</dbReference>
<evidence type="ECO:0000256" key="1">
    <source>
        <dbReference type="ARBA" id="ARBA00010617"/>
    </source>
</evidence>
<accession>A0A7W3QMT9</accession>
<comment type="similarity">
    <text evidence="1">Belongs to the cytochrome P450 family.</text>
</comment>
<evidence type="ECO:0000313" key="2">
    <source>
        <dbReference type="EMBL" id="MBA8952900.1"/>
    </source>
</evidence>
<dbReference type="Proteomes" id="UP000572680">
    <property type="component" value="Unassembled WGS sequence"/>
</dbReference>
<gene>
    <name evidence="2" type="ORF">HNR61_004546</name>
</gene>
<proteinExistence type="inferred from homology"/>
<dbReference type="Gene3D" id="1.10.630.10">
    <property type="entry name" value="Cytochrome P450"/>
    <property type="match status" value="1"/>
</dbReference>
<dbReference type="GO" id="GO:0016705">
    <property type="term" value="F:oxidoreductase activity, acting on paired donors, with incorporation or reduction of molecular oxygen"/>
    <property type="evidence" value="ECO:0007669"/>
    <property type="project" value="InterPro"/>
</dbReference>
<name>A0A7W3QMT9_ACTNM</name>
<dbReference type="GO" id="GO:0005506">
    <property type="term" value="F:iron ion binding"/>
    <property type="evidence" value="ECO:0007669"/>
    <property type="project" value="InterPro"/>
</dbReference>
<comment type="caution">
    <text evidence="2">The sequence shown here is derived from an EMBL/GenBank/DDBJ whole genome shotgun (WGS) entry which is preliminary data.</text>
</comment>
<evidence type="ECO:0000313" key="3">
    <source>
        <dbReference type="Proteomes" id="UP000572680"/>
    </source>
</evidence>
<dbReference type="PANTHER" id="PTHR46696:SF1">
    <property type="entry name" value="CYTOCHROME P450 YJIB-RELATED"/>
    <property type="match status" value="1"/>
</dbReference>
<organism evidence="2 3">
    <name type="scientific">Actinomadura namibiensis</name>
    <dbReference type="NCBI Taxonomy" id="182080"/>
    <lineage>
        <taxon>Bacteria</taxon>
        <taxon>Bacillati</taxon>
        <taxon>Actinomycetota</taxon>
        <taxon>Actinomycetes</taxon>
        <taxon>Streptosporangiales</taxon>
        <taxon>Thermomonosporaceae</taxon>
        <taxon>Actinomadura</taxon>
    </lineage>
</organism>
<dbReference type="InterPro" id="IPR036396">
    <property type="entry name" value="Cyt_P450_sf"/>
</dbReference>
<sequence length="151" mass="16471">MSELISATLADKIRNPDDTLLGVLRAELKARAWTGYEILSVTITLLTGRPDLRRLLHAPDTGPALVEELLRYRNPISHGLWHFTTAPVDIAGTTIPQGAVVAPVFNAANHDPAAFPDLALTIPLDRLPWQAGIVERVPQALPVRLRSPARP</sequence>
<dbReference type="SUPFAM" id="SSF48264">
    <property type="entry name" value="Cytochrome P450"/>
    <property type="match status" value="1"/>
</dbReference>